<reference evidence="7" key="1">
    <citation type="journal article" date="2021" name="Genome Biol. Evol.">
        <title>The assembled and annotated genome of the fairy-ring fungus Marasmius oreades.</title>
        <authorList>
            <person name="Hiltunen M."/>
            <person name="Ament-Velasquez S.L."/>
            <person name="Johannesson H."/>
        </authorList>
    </citation>
    <scope>NUCLEOTIDE SEQUENCE</scope>
    <source>
        <strain evidence="7">03SP1</strain>
    </source>
</reference>
<dbReference type="EMBL" id="CM032182">
    <property type="protein sequence ID" value="KAG7097783.1"/>
    <property type="molecule type" value="Genomic_DNA"/>
</dbReference>
<dbReference type="InterPro" id="IPR042102">
    <property type="entry name" value="RNA_pol_Rpb1_3_sf"/>
</dbReference>
<gene>
    <name evidence="7" type="ORF">E1B28_005102</name>
</gene>
<organism evidence="7 8">
    <name type="scientific">Marasmius oreades</name>
    <name type="common">fairy-ring Marasmius</name>
    <dbReference type="NCBI Taxonomy" id="181124"/>
    <lineage>
        <taxon>Eukaryota</taxon>
        <taxon>Fungi</taxon>
        <taxon>Dikarya</taxon>
        <taxon>Basidiomycota</taxon>
        <taxon>Agaricomycotina</taxon>
        <taxon>Agaricomycetes</taxon>
        <taxon>Agaricomycetidae</taxon>
        <taxon>Agaricales</taxon>
        <taxon>Marasmiineae</taxon>
        <taxon>Marasmiaceae</taxon>
        <taxon>Marasmius</taxon>
    </lineage>
</organism>
<sequence>MGRCTILKPKPLWTGKQILSLVIPRGINNIHRAPDPKSSNLVFDDGMMIDNGEIIFGIVKNGYRRCFTRWIGARRRLQRKGPRGIGIGDTIADMKTMSYITQTIAESKANVAKIIIEDHIGSSQSQAWPDHS</sequence>
<evidence type="ECO:0000256" key="3">
    <source>
        <dbReference type="ARBA" id="ARBA00022679"/>
    </source>
</evidence>
<feature type="domain" description="RNA polymerase Rpb1" evidence="6">
    <location>
        <begin position="5"/>
        <end position="61"/>
    </location>
</feature>
<evidence type="ECO:0000259" key="6">
    <source>
        <dbReference type="Pfam" id="PF04983"/>
    </source>
</evidence>
<keyword evidence="2" id="KW-0240">DNA-directed RNA polymerase</keyword>
<dbReference type="GO" id="GO:0003899">
    <property type="term" value="F:DNA-directed RNA polymerase activity"/>
    <property type="evidence" value="ECO:0007669"/>
    <property type="project" value="UniProtKB-EC"/>
</dbReference>
<proteinExistence type="predicted"/>
<keyword evidence="8" id="KW-1185">Reference proteome</keyword>
<evidence type="ECO:0000313" key="8">
    <source>
        <dbReference type="Proteomes" id="UP001049176"/>
    </source>
</evidence>
<dbReference type="InterPro" id="IPR007066">
    <property type="entry name" value="RNA_pol_Rpb1_3"/>
</dbReference>
<dbReference type="Pfam" id="PF04983">
    <property type="entry name" value="RNA_pol_Rpb1_3"/>
    <property type="match status" value="1"/>
</dbReference>
<dbReference type="GO" id="GO:0006351">
    <property type="term" value="P:DNA-templated transcription"/>
    <property type="evidence" value="ECO:0007669"/>
    <property type="project" value="InterPro"/>
</dbReference>
<evidence type="ECO:0000256" key="2">
    <source>
        <dbReference type="ARBA" id="ARBA00022478"/>
    </source>
</evidence>
<name>A0A9P8ADS8_9AGAR</name>
<dbReference type="SUPFAM" id="SSF64484">
    <property type="entry name" value="beta and beta-prime subunits of DNA dependent RNA-polymerase"/>
    <property type="match status" value="1"/>
</dbReference>
<keyword evidence="5" id="KW-0804">Transcription</keyword>
<keyword evidence="4" id="KW-0548">Nucleotidyltransferase</keyword>
<dbReference type="RefSeq" id="XP_043014253.1">
    <property type="nucleotide sequence ID" value="XM_043149646.1"/>
</dbReference>
<dbReference type="KEGG" id="more:E1B28_005102"/>
<dbReference type="GO" id="GO:0003677">
    <property type="term" value="F:DNA binding"/>
    <property type="evidence" value="ECO:0007669"/>
    <property type="project" value="InterPro"/>
</dbReference>
<dbReference type="Gene3D" id="1.10.274.100">
    <property type="entry name" value="RNA polymerase Rpb1, domain 3"/>
    <property type="match status" value="1"/>
</dbReference>
<dbReference type="OrthoDB" id="2653609at2759"/>
<dbReference type="EC" id="2.7.7.6" evidence="1"/>
<dbReference type="Proteomes" id="UP001049176">
    <property type="component" value="Chromosome 2"/>
</dbReference>
<dbReference type="GO" id="GO:0000428">
    <property type="term" value="C:DNA-directed RNA polymerase complex"/>
    <property type="evidence" value="ECO:0007669"/>
    <property type="project" value="UniProtKB-KW"/>
</dbReference>
<dbReference type="GeneID" id="66074178"/>
<dbReference type="AlphaFoldDB" id="A0A9P8ADS8"/>
<accession>A0A9P8ADS8</accession>
<evidence type="ECO:0000256" key="4">
    <source>
        <dbReference type="ARBA" id="ARBA00022695"/>
    </source>
</evidence>
<evidence type="ECO:0000256" key="1">
    <source>
        <dbReference type="ARBA" id="ARBA00012418"/>
    </source>
</evidence>
<protein>
    <recommendedName>
        <fullName evidence="1">DNA-directed RNA polymerase</fullName>
        <ecNumber evidence="1">2.7.7.6</ecNumber>
    </recommendedName>
</protein>
<comment type="caution">
    <text evidence="7">The sequence shown here is derived from an EMBL/GenBank/DDBJ whole genome shotgun (WGS) entry which is preliminary data.</text>
</comment>
<evidence type="ECO:0000313" key="7">
    <source>
        <dbReference type="EMBL" id="KAG7097783.1"/>
    </source>
</evidence>
<keyword evidence="3" id="KW-0808">Transferase</keyword>
<evidence type="ECO:0000256" key="5">
    <source>
        <dbReference type="ARBA" id="ARBA00023163"/>
    </source>
</evidence>